<proteinExistence type="predicted"/>
<dbReference type="KEGG" id="nmf:NMS_1919"/>
<dbReference type="Proteomes" id="UP000031760">
    <property type="component" value="Chromosome"/>
</dbReference>
<accession>W8VW13</accession>
<dbReference type="HOGENOM" id="CLU_2808146_0_0_10"/>
<dbReference type="RefSeq" id="WP_041496444.1">
    <property type="nucleotide sequence ID" value="NZ_AP014548.1"/>
</dbReference>
<dbReference type="AlphaFoldDB" id="W8VW13"/>
<dbReference type="STRING" id="1454201.NMS_1919"/>
<keyword evidence="3" id="KW-1185">Reference proteome</keyword>
<evidence type="ECO:0000313" key="3">
    <source>
        <dbReference type="Proteomes" id="UP000031760"/>
    </source>
</evidence>
<keyword evidence="1" id="KW-1133">Transmembrane helix</keyword>
<keyword evidence="1" id="KW-0472">Membrane</keyword>
<name>W8VW13_9FLAO</name>
<keyword evidence="1" id="KW-0812">Transmembrane</keyword>
<evidence type="ECO:0000256" key="1">
    <source>
        <dbReference type="SAM" id="Phobius"/>
    </source>
</evidence>
<dbReference type="OrthoDB" id="1144980at2"/>
<gene>
    <name evidence="2" type="ORF">NMS_1919</name>
</gene>
<protein>
    <submittedName>
        <fullName evidence="2">Uncharacterized protein</fullName>
    </submittedName>
</protein>
<sequence length="67" mass="7813">MSDSTKANYNFVLALAFIGIGSWKTYDYFTGEEDMATYQVFFSVLLIVLGFYQLYRWWKAKNDTSVS</sequence>
<evidence type="ECO:0000313" key="2">
    <source>
        <dbReference type="EMBL" id="BAO55928.1"/>
    </source>
</evidence>
<feature type="transmembrane region" description="Helical" evidence="1">
    <location>
        <begin position="7"/>
        <end position="26"/>
    </location>
</feature>
<organism evidence="2 3">
    <name type="scientific">Nonlabens marinus S1-08</name>
    <dbReference type="NCBI Taxonomy" id="1454201"/>
    <lineage>
        <taxon>Bacteria</taxon>
        <taxon>Pseudomonadati</taxon>
        <taxon>Bacteroidota</taxon>
        <taxon>Flavobacteriia</taxon>
        <taxon>Flavobacteriales</taxon>
        <taxon>Flavobacteriaceae</taxon>
        <taxon>Nonlabens</taxon>
    </lineage>
</organism>
<reference evidence="2 3" key="1">
    <citation type="journal article" date="2014" name="Proc. Natl. Acad. Sci. U.S.A.">
        <title>Functional characterization of flavobacteria rhodopsins reveals a unique class of light-driven chloride pump in bacteria.</title>
        <authorList>
            <person name="Yoshizawa S."/>
            <person name="Kumagai Y."/>
            <person name="Kim H."/>
            <person name="Ogura Y."/>
            <person name="Hayashi T."/>
            <person name="Iwasaki W."/>
            <person name="DeLong E.F."/>
            <person name="Kogure K."/>
        </authorList>
    </citation>
    <scope>NUCLEOTIDE SEQUENCE [LARGE SCALE GENOMIC DNA]</scope>
    <source>
        <strain evidence="2 3">S1-08</strain>
    </source>
</reference>
<feature type="transmembrane region" description="Helical" evidence="1">
    <location>
        <begin position="38"/>
        <end position="55"/>
    </location>
</feature>
<dbReference type="EMBL" id="AP014548">
    <property type="protein sequence ID" value="BAO55928.1"/>
    <property type="molecule type" value="Genomic_DNA"/>
</dbReference>